<dbReference type="OrthoDB" id="2679825at2759"/>
<proteinExistence type="predicted"/>
<name>A0A3M7DK88_HORWE</name>
<evidence type="ECO:0000313" key="2">
    <source>
        <dbReference type="Proteomes" id="UP000269276"/>
    </source>
</evidence>
<dbReference type="InterPro" id="IPR054208">
    <property type="entry name" value="DUF6914"/>
</dbReference>
<sequence length="160" mass="18003">MWYHWSIIVGPKVETPGSKGTMFHAMEKIALVDGKAQSSWEFQERTTSMGATRMILVRIRVGKVASMERLSSVLRSTKIKGTEPGWNCVAWVKEALESLKDDGKALGTSKIDWVSIRDTAMRYVEQKKLQHRFDGTANSGEFNHLKVATWDCLEGKEVVA</sequence>
<protein>
    <submittedName>
        <fullName evidence="1">Uncharacterized protein</fullName>
    </submittedName>
</protein>
<dbReference type="Pfam" id="PF21858">
    <property type="entry name" value="DUF6914"/>
    <property type="match status" value="1"/>
</dbReference>
<evidence type="ECO:0000313" key="1">
    <source>
        <dbReference type="EMBL" id="RMY64594.1"/>
    </source>
</evidence>
<dbReference type="EMBL" id="QWIP01000395">
    <property type="protein sequence ID" value="RMY64594.1"/>
    <property type="molecule type" value="Genomic_DNA"/>
</dbReference>
<gene>
    <name evidence="1" type="ORF">D0863_09719</name>
</gene>
<accession>A0A3M7DK88</accession>
<dbReference type="AlphaFoldDB" id="A0A3M7DK88"/>
<organism evidence="1 2">
    <name type="scientific">Hortaea werneckii</name>
    <name type="common">Black yeast</name>
    <name type="synonym">Cladosporium werneckii</name>
    <dbReference type="NCBI Taxonomy" id="91943"/>
    <lineage>
        <taxon>Eukaryota</taxon>
        <taxon>Fungi</taxon>
        <taxon>Dikarya</taxon>
        <taxon>Ascomycota</taxon>
        <taxon>Pezizomycotina</taxon>
        <taxon>Dothideomycetes</taxon>
        <taxon>Dothideomycetidae</taxon>
        <taxon>Mycosphaerellales</taxon>
        <taxon>Teratosphaeriaceae</taxon>
        <taxon>Hortaea</taxon>
    </lineage>
</organism>
<comment type="caution">
    <text evidence="1">The sequence shown here is derived from an EMBL/GenBank/DDBJ whole genome shotgun (WGS) entry which is preliminary data.</text>
</comment>
<reference evidence="1 2" key="1">
    <citation type="journal article" date="2018" name="BMC Genomics">
        <title>Genomic evidence for intraspecific hybridization in a clonal and extremely halotolerant yeast.</title>
        <authorList>
            <person name="Gostincar C."/>
            <person name="Stajich J.E."/>
            <person name="Zupancic J."/>
            <person name="Zalar P."/>
            <person name="Gunde-Cimerman N."/>
        </authorList>
    </citation>
    <scope>NUCLEOTIDE SEQUENCE [LARGE SCALE GENOMIC DNA]</scope>
    <source>
        <strain evidence="1 2">EXF-2682</strain>
    </source>
</reference>
<dbReference type="Proteomes" id="UP000269276">
    <property type="component" value="Unassembled WGS sequence"/>
</dbReference>